<dbReference type="EMBL" id="JABFTP020000103">
    <property type="protein sequence ID" value="KAL3276649.1"/>
    <property type="molecule type" value="Genomic_DNA"/>
</dbReference>
<dbReference type="PANTHER" id="PTHR46421:SF1">
    <property type="entry name" value="PROGRAMMED CELL DEATH PROTEIN 2-LIKE"/>
    <property type="match status" value="1"/>
</dbReference>
<keyword evidence="4" id="KW-1185">Reference proteome</keyword>
<comment type="caution">
    <text evidence="3">The sequence shown here is derived from an EMBL/GenBank/DDBJ whole genome shotgun (WGS) entry which is preliminary data.</text>
</comment>
<dbReference type="Pfam" id="PF04194">
    <property type="entry name" value="PDCD2_C"/>
    <property type="match status" value="1"/>
</dbReference>
<dbReference type="InterPro" id="IPR007320">
    <property type="entry name" value="PDCD2_C"/>
</dbReference>
<protein>
    <recommendedName>
        <fullName evidence="2">Programmed cell death protein 2 C-terminal domain-containing protein</fullName>
    </recommendedName>
</protein>
<name>A0ABD2NE13_9CUCU</name>
<sequence>MAKNHPKVLLGFEDEIIGDKNKNFVNFKTNKIGGKPDIPNNLRWENPNCSLCRLPQPLVVQVYAPFENSSYHRTIYIFACVNPNCWNQNDSWTCLRVQTQEPVAEEASQYVAKANTINWCVEADDWDDDNNANDNEENGNIINSERISDEDDESFSLDESIRCTFENLTVDDKNANIGAQGGAVGRQHSPAASAEIEGDEGEIITIDSPTKPQNDMAALFHENIPLPAEICNGGGNLKRCPTIQFSAFFMNVWEESDNSSKISDKHVKDLLQEYQHNEDFSMSNAESESDRQCESFEKYEKDVPAHGDKMFHYFLSRIQRNPGQILRYSRDIEGPLLLYPQLETIKKCQYCQEERIFEFQILSTIIPKLRLHTDPKMCTRLEFGTALIYTCKNSCWSSDIQPRQEIVIIQKEIY</sequence>
<evidence type="ECO:0000256" key="1">
    <source>
        <dbReference type="SAM" id="MobiDB-lite"/>
    </source>
</evidence>
<organism evidence="3 4">
    <name type="scientific">Cryptolaemus montrouzieri</name>
    <dbReference type="NCBI Taxonomy" id="559131"/>
    <lineage>
        <taxon>Eukaryota</taxon>
        <taxon>Metazoa</taxon>
        <taxon>Ecdysozoa</taxon>
        <taxon>Arthropoda</taxon>
        <taxon>Hexapoda</taxon>
        <taxon>Insecta</taxon>
        <taxon>Pterygota</taxon>
        <taxon>Neoptera</taxon>
        <taxon>Endopterygota</taxon>
        <taxon>Coleoptera</taxon>
        <taxon>Polyphaga</taxon>
        <taxon>Cucujiformia</taxon>
        <taxon>Coccinelloidea</taxon>
        <taxon>Coccinellidae</taxon>
        <taxon>Scymninae</taxon>
        <taxon>Scymnini</taxon>
        <taxon>Cryptolaemus</taxon>
    </lineage>
</organism>
<dbReference type="AlphaFoldDB" id="A0ABD2NE13"/>
<reference evidence="3 4" key="1">
    <citation type="journal article" date="2021" name="BMC Biol.">
        <title>Horizontally acquired antibacterial genes associated with adaptive radiation of ladybird beetles.</title>
        <authorList>
            <person name="Li H.S."/>
            <person name="Tang X.F."/>
            <person name="Huang Y.H."/>
            <person name="Xu Z.Y."/>
            <person name="Chen M.L."/>
            <person name="Du X.Y."/>
            <person name="Qiu B.Y."/>
            <person name="Chen P.T."/>
            <person name="Zhang W."/>
            <person name="Slipinski A."/>
            <person name="Escalona H.E."/>
            <person name="Waterhouse R.M."/>
            <person name="Zwick A."/>
            <person name="Pang H."/>
        </authorList>
    </citation>
    <scope>NUCLEOTIDE SEQUENCE [LARGE SCALE GENOMIC DNA]</scope>
    <source>
        <strain evidence="3">SYSU2018</strain>
    </source>
</reference>
<feature type="region of interest" description="Disordered" evidence="1">
    <location>
        <begin position="127"/>
        <end position="150"/>
    </location>
</feature>
<evidence type="ECO:0000259" key="2">
    <source>
        <dbReference type="Pfam" id="PF04194"/>
    </source>
</evidence>
<gene>
    <name evidence="3" type="ORF">HHI36_012021</name>
</gene>
<dbReference type="PANTHER" id="PTHR46421">
    <property type="entry name" value="PROGRAMMED CELL DEATH PROTEIN 2-LIKE"/>
    <property type="match status" value="1"/>
</dbReference>
<evidence type="ECO:0000313" key="4">
    <source>
        <dbReference type="Proteomes" id="UP001516400"/>
    </source>
</evidence>
<proteinExistence type="predicted"/>
<feature type="domain" description="Programmed cell death protein 2 C-terminal" evidence="2">
    <location>
        <begin position="308"/>
        <end position="410"/>
    </location>
</feature>
<feature type="compositionally biased region" description="Acidic residues" evidence="1">
    <location>
        <begin position="127"/>
        <end position="137"/>
    </location>
</feature>
<evidence type="ECO:0000313" key="3">
    <source>
        <dbReference type="EMBL" id="KAL3276649.1"/>
    </source>
</evidence>
<dbReference type="Proteomes" id="UP001516400">
    <property type="component" value="Unassembled WGS sequence"/>
</dbReference>
<dbReference type="InterPro" id="IPR052815">
    <property type="entry name" value="PDCD2-like_regulator"/>
</dbReference>
<accession>A0ABD2NE13</accession>